<feature type="compositionally biased region" description="Low complexity" evidence="2">
    <location>
        <begin position="200"/>
        <end position="222"/>
    </location>
</feature>
<dbReference type="Proteomes" id="UP000036513">
    <property type="component" value="Unassembled WGS sequence"/>
</dbReference>
<feature type="compositionally biased region" description="Gly residues" evidence="2">
    <location>
        <begin position="358"/>
        <end position="380"/>
    </location>
</feature>
<dbReference type="InterPro" id="IPR000030">
    <property type="entry name" value="PPE_dom"/>
</dbReference>
<dbReference type="Pfam" id="PF00823">
    <property type="entry name" value="PPE"/>
    <property type="match status" value="1"/>
</dbReference>
<keyword evidence="5" id="KW-1185">Reference proteome</keyword>
<dbReference type="SMR" id="A0A0J6ZD12"/>
<dbReference type="Gene3D" id="1.20.1260.20">
    <property type="entry name" value="PPE superfamily"/>
    <property type="match status" value="1"/>
</dbReference>
<feature type="domain" description="PPE" evidence="3">
    <location>
        <begin position="5"/>
        <end position="163"/>
    </location>
</feature>
<evidence type="ECO:0000259" key="3">
    <source>
        <dbReference type="Pfam" id="PF00823"/>
    </source>
</evidence>
<dbReference type="RefSeq" id="WP_048469141.1">
    <property type="nucleotide sequence ID" value="NZ_JYNL01000009.1"/>
</dbReference>
<reference evidence="4 5" key="1">
    <citation type="journal article" date="2015" name="Genome Biol. Evol.">
        <title>Characterization of Three Mycobacterium spp. with Potential Use in Bioremediation by Genome Sequencing and Comparative Genomics.</title>
        <authorList>
            <person name="Das S."/>
            <person name="Pettersson B.M."/>
            <person name="Behra P.R."/>
            <person name="Ramesh M."/>
            <person name="Dasgupta S."/>
            <person name="Bhattacharya A."/>
            <person name="Kirsebom L.A."/>
        </authorList>
    </citation>
    <scope>NUCLEOTIDE SEQUENCE [LARGE SCALE GENOMIC DNA]</scope>
    <source>
        <strain evidence="4 5">DSM 43826</strain>
    </source>
</reference>
<dbReference type="AlphaFoldDB" id="A0A0J6ZD12"/>
<evidence type="ECO:0000313" key="5">
    <source>
        <dbReference type="Proteomes" id="UP000036513"/>
    </source>
</evidence>
<accession>A0A0J6ZD12</accession>
<protein>
    <submittedName>
        <fullName evidence="4">Putative PPE family protein PPE17</fullName>
    </submittedName>
</protein>
<dbReference type="InterPro" id="IPR038332">
    <property type="entry name" value="PPE_sf"/>
</dbReference>
<evidence type="ECO:0000313" key="4">
    <source>
        <dbReference type="EMBL" id="KMO82601.1"/>
    </source>
</evidence>
<evidence type="ECO:0000256" key="2">
    <source>
        <dbReference type="SAM" id="MobiDB-lite"/>
    </source>
</evidence>
<feature type="region of interest" description="Disordered" evidence="2">
    <location>
        <begin position="351"/>
        <end position="406"/>
    </location>
</feature>
<proteinExistence type="inferred from homology"/>
<evidence type="ECO:0000256" key="1">
    <source>
        <dbReference type="ARBA" id="ARBA00010652"/>
    </source>
</evidence>
<name>A0A0J6ZD12_9MYCO</name>
<comment type="similarity">
    <text evidence="1">Belongs to the mycobacterial PPE family.</text>
</comment>
<gene>
    <name evidence="4" type="ORF">MCHLDSM_01224</name>
</gene>
<feature type="region of interest" description="Disordered" evidence="2">
    <location>
        <begin position="193"/>
        <end position="222"/>
    </location>
</feature>
<dbReference type="PATRIC" id="fig|37916.4.peg.1108"/>
<dbReference type="STRING" id="37916.MCHLDSM_01224"/>
<dbReference type="EMBL" id="JYNL01000009">
    <property type="protein sequence ID" value="KMO82601.1"/>
    <property type="molecule type" value="Genomic_DNA"/>
</dbReference>
<sequence>MTEPWGAYIPEVNAGRQETGAGPATWLASATMWTDFAALVGEAMAVMTAELAALGINWQGLAPTAMGAAVVPFMTWLATMEANAAANALSCLAVAEAFAISTGTMIPTPVVNMNRISEAIAEATNFLGVNSGVILALNTQYGEFWGNNGGSMMTYDAAVQAATVPKPVTPPPPLANAAGALGQVGESAVRSAAESAISNGTDAATQAAGQTGEGATQAGSTASEIPQSMMSSVGQFASAPGQLLQAANPSTLTQPLQSLMEPLQSLLGNMGGSTTDAAGFGMGPGAPSPFTGLATSAGAGAGGDAGGAGAGGGFVGGGLGGGMLGQTYMGASGGPVKSQQVFSGVSARPTIETVGSMGPSGSGGGGGMSPMMGHGAGAGSSSGTKSRSGDTIFATPDAAPAEERRA</sequence>
<organism evidence="4 5">
    <name type="scientific">Mycolicibacterium chlorophenolicum</name>
    <dbReference type="NCBI Taxonomy" id="37916"/>
    <lineage>
        <taxon>Bacteria</taxon>
        <taxon>Bacillati</taxon>
        <taxon>Actinomycetota</taxon>
        <taxon>Actinomycetes</taxon>
        <taxon>Mycobacteriales</taxon>
        <taxon>Mycobacteriaceae</taxon>
        <taxon>Mycolicibacterium</taxon>
    </lineage>
</organism>
<comment type="caution">
    <text evidence="4">The sequence shown here is derived from an EMBL/GenBank/DDBJ whole genome shotgun (WGS) entry which is preliminary data.</text>
</comment>
<dbReference type="SUPFAM" id="SSF140459">
    <property type="entry name" value="PE/PPE dimer-like"/>
    <property type="match status" value="1"/>
</dbReference>